<dbReference type="Proteomes" id="UP000254031">
    <property type="component" value="Unassembled WGS sequence"/>
</dbReference>
<evidence type="ECO:0000313" key="2">
    <source>
        <dbReference type="EMBL" id="STY65355.1"/>
    </source>
</evidence>
<feature type="transmembrane region" description="Helical" evidence="1">
    <location>
        <begin position="55"/>
        <end position="78"/>
    </location>
</feature>
<dbReference type="RefSeq" id="WP_172459169.1">
    <property type="nucleotide sequence ID" value="NZ_CP097337.1"/>
</dbReference>
<dbReference type="Pfam" id="PF11660">
    <property type="entry name" value="DUF3262"/>
    <property type="match status" value="1"/>
</dbReference>
<feature type="transmembrane region" description="Helical" evidence="1">
    <location>
        <begin position="20"/>
        <end position="43"/>
    </location>
</feature>
<keyword evidence="1" id="KW-0472">Membrane</keyword>
<gene>
    <name evidence="2" type="ORF">NCTC9380_00618</name>
</gene>
<evidence type="ECO:0000256" key="1">
    <source>
        <dbReference type="SAM" id="Phobius"/>
    </source>
</evidence>
<sequence>MPYSDTASKAFSAASGIEPFRLKITIAIILLAGLLLAAAWAVNSGFKGFSFRDKGPFSLLVLFLKGVALIICVTYFFIY</sequence>
<keyword evidence="1" id="KW-1133">Transmembrane helix</keyword>
<organism evidence="2 3">
    <name type="scientific">Mannheimia haemolytica</name>
    <name type="common">Pasteurella haemolytica</name>
    <dbReference type="NCBI Taxonomy" id="75985"/>
    <lineage>
        <taxon>Bacteria</taxon>
        <taxon>Pseudomonadati</taxon>
        <taxon>Pseudomonadota</taxon>
        <taxon>Gammaproteobacteria</taxon>
        <taxon>Pasteurellales</taxon>
        <taxon>Pasteurellaceae</taxon>
        <taxon>Mannheimia</taxon>
    </lineage>
</organism>
<name>A0A378NCA2_MANHA</name>
<proteinExistence type="predicted"/>
<dbReference type="EMBL" id="UGPL01000006">
    <property type="protein sequence ID" value="STY65355.1"/>
    <property type="molecule type" value="Genomic_DNA"/>
</dbReference>
<evidence type="ECO:0000313" key="3">
    <source>
        <dbReference type="Proteomes" id="UP000254031"/>
    </source>
</evidence>
<reference evidence="2 3" key="1">
    <citation type="submission" date="2018-06" db="EMBL/GenBank/DDBJ databases">
        <authorList>
            <consortium name="Pathogen Informatics"/>
            <person name="Doyle S."/>
        </authorList>
    </citation>
    <scope>NUCLEOTIDE SEQUENCE [LARGE SCALE GENOMIC DNA]</scope>
    <source>
        <strain evidence="2 3">NCTC9380</strain>
    </source>
</reference>
<dbReference type="AlphaFoldDB" id="A0A378NCA2"/>
<accession>A0A378NCA2</accession>
<protein>
    <submittedName>
        <fullName evidence="2">Integrating conjugative element protein, PFL_4701 family</fullName>
    </submittedName>
</protein>
<keyword evidence="1" id="KW-0812">Transmembrane</keyword>
<dbReference type="InterPro" id="IPR021676">
    <property type="entry name" value="DUF3262"/>
</dbReference>